<keyword evidence="2" id="KW-1185">Reference proteome</keyword>
<dbReference type="EMBL" id="RBZM01000005">
    <property type="protein sequence ID" value="RKP53932.1"/>
    <property type="molecule type" value="Genomic_DNA"/>
</dbReference>
<proteinExistence type="predicted"/>
<name>A0A494Y0Q8_9BACL</name>
<protein>
    <submittedName>
        <fullName evidence="1">Uncharacterized protein</fullName>
    </submittedName>
</protein>
<dbReference type="Proteomes" id="UP000282076">
    <property type="component" value="Unassembled WGS sequence"/>
</dbReference>
<evidence type="ECO:0000313" key="2">
    <source>
        <dbReference type="Proteomes" id="UP000282076"/>
    </source>
</evidence>
<accession>A0A494Y0Q8</accession>
<dbReference type="RefSeq" id="WP_120976851.1">
    <property type="nucleotide sequence ID" value="NZ_RBZM01000005.1"/>
</dbReference>
<evidence type="ECO:0000313" key="1">
    <source>
        <dbReference type="EMBL" id="RKP53932.1"/>
    </source>
</evidence>
<organism evidence="1 2">
    <name type="scientific">Cohnella endophytica</name>
    <dbReference type="NCBI Taxonomy" id="2419778"/>
    <lineage>
        <taxon>Bacteria</taxon>
        <taxon>Bacillati</taxon>
        <taxon>Bacillota</taxon>
        <taxon>Bacilli</taxon>
        <taxon>Bacillales</taxon>
        <taxon>Paenibacillaceae</taxon>
        <taxon>Cohnella</taxon>
    </lineage>
</organism>
<comment type="caution">
    <text evidence="1">The sequence shown here is derived from an EMBL/GenBank/DDBJ whole genome shotgun (WGS) entry which is preliminary data.</text>
</comment>
<dbReference type="AlphaFoldDB" id="A0A494Y0Q8"/>
<gene>
    <name evidence="1" type="ORF">D7Z26_11090</name>
</gene>
<dbReference type="OrthoDB" id="370799at2"/>
<sequence>MDNRNRLLVRLMKRKSLPSLVPDYIWHPGVDEEIAALSESEMANDRPDGWSSARAWKAALHLWNDSLAAAHRIVEPMNSPTSAALHGIVHRREGDFGNAKIWFRMAGDHPAFHGLQSRAASFLRQQRNPPGPLNKVFGQIVAQGSWNPYLFIEAIAIQTNHIGEEYTRNLLEWLQQLELEAFMRYLEGRIAFERPPVEFAE</sequence>
<reference evidence="1 2" key="1">
    <citation type="submission" date="2018-10" db="EMBL/GenBank/DDBJ databases">
        <title>Cohnella sp. M2MS4P-1, whole genome shotgun sequence.</title>
        <authorList>
            <person name="Tuo L."/>
        </authorList>
    </citation>
    <scope>NUCLEOTIDE SEQUENCE [LARGE SCALE GENOMIC DNA]</scope>
    <source>
        <strain evidence="1 2">M2MS4P-1</strain>
    </source>
</reference>